<comment type="caution">
    <text evidence="4">The sequence shown here is derived from an EMBL/GenBank/DDBJ whole genome shotgun (WGS) entry which is preliminary data.</text>
</comment>
<dbReference type="Gene3D" id="3.40.50.12030">
    <property type="entry name" value="Uncharacterised protein family UPF0261, NC domain"/>
    <property type="match status" value="1"/>
</dbReference>
<comment type="similarity">
    <text evidence="1">Belongs to the UPF0261 family.</text>
</comment>
<dbReference type="InterPro" id="IPR051353">
    <property type="entry name" value="Tobamovirus_resist_UPF0261"/>
</dbReference>
<evidence type="ECO:0000313" key="4">
    <source>
        <dbReference type="EMBL" id="MBP2239174.1"/>
    </source>
</evidence>
<dbReference type="PIRSF" id="PIRSF033271">
    <property type="entry name" value="UCP033271"/>
    <property type="match status" value="1"/>
</dbReference>
<keyword evidence="5" id="KW-1185">Reference proteome</keyword>
<dbReference type="EMBL" id="JAGILA010000011">
    <property type="protein sequence ID" value="MBP2239174.1"/>
    <property type="molecule type" value="Genomic_DNA"/>
</dbReference>
<name>A0ABS4RA28_9HYPH</name>
<dbReference type="RefSeq" id="WP_209606772.1">
    <property type="nucleotide sequence ID" value="NZ_JAGILA010000011.1"/>
</dbReference>
<sequence>MKHIYVVGTADTKGEELAYLASRIEAAGGRPVLVDVGTRSPTIAVDISAETVASMHSEGPAAVLSGDDRGTAVAAMGEAFARFLAARDDVDGVVGIGGGGGTSIITAGMRRLPLGLPKVMVSTLASGNVAPYVDVSDIIMMPSVTDMAGLNRVSRTILHNAAEAITAMANRPAKETASKPALGLTMFGVTTPCVAAMVERLKADHDCVVFHATGTGGRAMEKLADSGLLSGVLDITTTEVCDLLFGGVLAATEDRFGAIARTELPYVGSVGALDMVNFWAPETVPERYAGRLFYRHNPNVTLMRTTAEECAAIGRWIGAKLNLCKGPLRFLIPERGVSALDIEGGAFFDPQADAALFGALEAAVETTDTRRIERLPLHINDPQFAEAAVAAYRAIANP</sequence>
<dbReference type="PANTHER" id="PTHR31862:SF1">
    <property type="entry name" value="UPF0261 DOMAIN PROTEIN (AFU_ORTHOLOGUE AFUA_1G10120)"/>
    <property type="match status" value="1"/>
</dbReference>
<evidence type="ECO:0000313" key="5">
    <source>
        <dbReference type="Proteomes" id="UP000730739"/>
    </source>
</evidence>
<dbReference type="CDD" id="cd15488">
    <property type="entry name" value="Tm-1-like"/>
    <property type="match status" value="1"/>
</dbReference>
<gene>
    <name evidence="4" type="ORF">J2Z31_005715</name>
</gene>
<dbReference type="NCBIfam" id="NF002675">
    <property type="entry name" value="PRK02399.1-3"/>
    <property type="match status" value="1"/>
</dbReference>
<evidence type="ECO:0000256" key="1">
    <source>
        <dbReference type="HAMAP-Rule" id="MF_00677"/>
    </source>
</evidence>
<feature type="domain" description="UPF0261" evidence="2">
    <location>
        <begin position="2"/>
        <end position="171"/>
    </location>
</feature>
<dbReference type="HAMAP" id="MF_00677">
    <property type="entry name" value="UPF0261"/>
    <property type="match status" value="1"/>
</dbReference>
<dbReference type="Proteomes" id="UP000730739">
    <property type="component" value="Unassembled WGS sequence"/>
</dbReference>
<dbReference type="PANTHER" id="PTHR31862">
    <property type="entry name" value="UPF0261 DOMAIN PROTEIN (AFU_ORTHOLOGUE AFUA_1G10120)"/>
    <property type="match status" value="1"/>
</dbReference>
<reference evidence="4 5" key="1">
    <citation type="submission" date="2021-03" db="EMBL/GenBank/DDBJ databases">
        <title>Genomic Encyclopedia of Type Strains, Phase IV (KMG-IV): sequencing the most valuable type-strain genomes for metagenomic binning, comparative biology and taxonomic classification.</title>
        <authorList>
            <person name="Goeker M."/>
        </authorList>
    </citation>
    <scope>NUCLEOTIDE SEQUENCE [LARGE SCALE GENOMIC DNA]</scope>
    <source>
        <strain evidence="4 5">DSM 13372</strain>
    </source>
</reference>
<proteinExistence type="inferred from homology"/>
<dbReference type="Pfam" id="PF23189">
    <property type="entry name" value="UPF0261_C"/>
    <property type="match status" value="1"/>
</dbReference>
<dbReference type="NCBIfam" id="NF002674">
    <property type="entry name" value="PRK02399.1-2"/>
    <property type="match status" value="1"/>
</dbReference>
<dbReference type="NCBIfam" id="NF002673">
    <property type="entry name" value="PRK02399.1-1"/>
    <property type="match status" value="1"/>
</dbReference>
<accession>A0ABS4RA28</accession>
<evidence type="ECO:0000259" key="2">
    <source>
        <dbReference type="Pfam" id="PF06792"/>
    </source>
</evidence>
<dbReference type="InterPro" id="IPR056778">
    <property type="entry name" value="UPF0261_C"/>
</dbReference>
<organism evidence="4 5">
    <name type="scientific">Sinorhizobium kostiense</name>
    <dbReference type="NCBI Taxonomy" id="76747"/>
    <lineage>
        <taxon>Bacteria</taxon>
        <taxon>Pseudomonadati</taxon>
        <taxon>Pseudomonadota</taxon>
        <taxon>Alphaproteobacteria</taxon>
        <taxon>Hyphomicrobiales</taxon>
        <taxon>Rhizobiaceae</taxon>
        <taxon>Sinorhizobium/Ensifer group</taxon>
        <taxon>Sinorhizobium</taxon>
    </lineage>
</organism>
<protein>
    <recommendedName>
        <fullName evidence="1">UPF0261 protein J2Z31_005715</fullName>
    </recommendedName>
</protein>
<dbReference type="Gene3D" id="3.40.50.12020">
    <property type="entry name" value="Uncharacterised protein family UPF0261, NN domain"/>
    <property type="match status" value="1"/>
</dbReference>
<dbReference type="InterPro" id="IPR008322">
    <property type="entry name" value="UPF0261"/>
</dbReference>
<evidence type="ECO:0000259" key="3">
    <source>
        <dbReference type="Pfam" id="PF23189"/>
    </source>
</evidence>
<dbReference type="InterPro" id="IPR044122">
    <property type="entry name" value="UPF0261_N"/>
</dbReference>
<dbReference type="Pfam" id="PF06792">
    <property type="entry name" value="UPF0261"/>
    <property type="match status" value="1"/>
</dbReference>
<feature type="domain" description="UPF0261" evidence="3">
    <location>
        <begin position="179"/>
        <end position="394"/>
    </location>
</feature>